<sequence length="635" mass="73072">MNSKPFNNAPKVTREDLEREFDKTECNLKSSSDELTDGAEYTEEELPHRRTNQEMCRWSVFTECSKKKHQTGIFFMGTSKKVNAYIRGPVGESICWEKGSIPIYGKLKTFKRRKTNPREDFLFSVGTSHKDNPPHTCDGSSDGIGRETPFAHHNKGNHNARGNKPNTATLGRTRGRNLNEEATPSCRIDGKSKNNDRHNVEHTNFVKAAGEETPNGSNGKPFRINKNQMNIPRKCIDQGMPPYSSSKANEQGYVLLRTQMSKCARGKLRLRISGKNQLDKMSQVPLEGKPNEGSTHRFGDLLKGILPKGGRKKKVYYRGYIMKKSYKNRVNQERHAVQHNEKQRESKRVAAGYDVASKQKRQKGSPHVRIWADKESARNIHPKCTIDFVRKFASVDKRMKNYLNEQLKYYGSNVRRENLEQVCLFLRRRPPRRVPHGLVISRSHSIDEEGRPSVPARPCQNCKQAINLKRYIMEGVDKKNTATRMTATDVPLAASDLIIKQRSGREKEKKGQTTNLSQKNKLTDELKNLKKLQKEEINFSTIYTHLTNEKKILKKILNQQIRNNKKDYLKKLIQVKKCITNFVTHFEQILAKIQAEKNGPYGQTHDEDRYYHISSLLKLVEDVIGILADHFYHKE</sequence>
<dbReference type="PROSITE" id="PS50096">
    <property type="entry name" value="IQ"/>
    <property type="match status" value="1"/>
</dbReference>
<evidence type="ECO:0000313" key="2">
    <source>
        <dbReference type="EMBL" id="KMZ83885.1"/>
    </source>
</evidence>
<feature type="compositionally biased region" description="Basic and acidic residues" evidence="1">
    <location>
        <begin position="12"/>
        <end position="23"/>
    </location>
</feature>
<reference evidence="2 3" key="1">
    <citation type="submission" date="2011-08" db="EMBL/GenBank/DDBJ databases">
        <title>The Genome Sequence of Plasmodium vivax Brazil I.</title>
        <authorList>
            <consortium name="The Broad Institute Genome Sequencing Platform"/>
            <consortium name="The Broad Institute Genome Sequencing Center for Infectious Disease"/>
            <person name="Neafsey D."/>
            <person name="Carlton J."/>
            <person name="Barnwell J."/>
            <person name="Collins W."/>
            <person name="Escalante A."/>
            <person name="Mullikin J."/>
            <person name="Saul A."/>
            <person name="Guigo R."/>
            <person name="Camara F."/>
            <person name="Young S.K."/>
            <person name="Zeng Q."/>
            <person name="Gargeya S."/>
            <person name="Fitzgerald M."/>
            <person name="Haas B."/>
            <person name="Abouelleil A."/>
            <person name="Alvarado L."/>
            <person name="Arachchi H.M."/>
            <person name="Berlin A."/>
            <person name="Brown A."/>
            <person name="Chapman S.B."/>
            <person name="Chen Z."/>
            <person name="Dunbar C."/>
            <person name="Freedman E."/>
            <person name="Gearin G."/>
            <person name="Gellesch M."/>
            <person name="Goldberg J."/>
            <person name="Griggs A."/>
            <person name="Gujja S."/>
            <person name="Heiman D."/>
            <person name="Howarth C."/>
            <person name="Larson L."/>
            <person name="Lui A."/>
            <person name="MacDonald P.J.P."/>
            <person name="Montmayeur A."/>
            <person name="Murphy C."/>
            <person name="Neiman D."/>
            <person name="Pearson M."/>
            <person name="Priest M."/>
            <person name="Roberts A."/>
            <person name="Saif S."/>
            <person name="Shea T."/>
            <person name="Shenoy N."/>
            <person name="Sisk P."/>
            <person name="Stolte C."/>
            <person name="Sykes S."/>
            <person name="Wortman J."/>
            <person name="Nusbaum C."/>
            <person name="Birren B."/>
        </authorList>
    </citation>
    <scope>NUCLEOTIDE SEQUENCE [LARGE SCALE GENOMIC DNA]</scope>
    <source>
        <strain evidence="2 3">Brazil I</strain>
    </source>
</reference>
<protein>
    <submittedName>
        <fullName evidence="2">Uncharacterized protein</fullName>
    </submittedName>
</protein>
<proteinExistence type="predicted"/>
<accession>A0A0J9SLD5</accession>
<feature type="compositionally biased region" description="Basic and acidic residues" evidence="1">
    <location>
        <begin position="188"/>
        <end position="201"/>
    </location>
</feature>
<feature type="compositionally biased region" description="Acidic residues" evidence="1">
    <location>
        <begin position="34"/>
        <end position="44"/>
    </location>
</feature>
<feature type="region of interest" description="Disordered" evidence="1">
    <location>
        <begin position="124"/>
        <end position="225"/>
    </location>
</feature>
<evidence type="ECO:0000313" key="3">
    <source>
        <dbReference type="Proteomes" id="UP000053327"/>
    </source>
</evidence>
<organism evidence="2 3">
    <name type="scientific">Plasmodium vivax (strain Brazil I)</name>
    <dbReference type="NCBI Taxonomy" id="1033975"/>
    <lineage>
        <taxon>Eukaryota</taxon>
        <taxon>Sar</taxon>
        <taxon>Alveolata</taxon>
        <taxon>Apicomplexa</taxon>
        <taxon>Aconoidasida</taxon>
        <taxon>Haemosporida</taxon>
        <taxon>Plasmodiidae</taxon>
        <taxon>Plasmodium</taxon>
        <taxon>Plasmodium (Plasmodium)</taxon>
    </lineage>
</organism>
<feature type="region of interest" description="Disordered" evidence="1">
    <location>
        <begin position="29"/>
        <end position="48"/>
    </location>
</feature>
<feature type="region of interest" description="Disordered" evidence="1">
    <location>
        <begin position="1"/>
        <end position="23"/>
    </location>
</feature>
<dbReference type="EMBL" id="KQ234875">
    <property type="protein sequence ID" value="KMZ83885.1"/>
    <property type="molecule type" value="Genomic_DNA"/>
</dbReference>
<gene>
    <name evidence="2" type="ORF">PVBG_00965</name>
</gene>
<dbReference type="AlphaFoldDB" id="A0A0J9SLD5"/>
<dbReference type="Proteomes" id="UP000053327">
    <property type="component" value="Unassembled WGS sequence"/>
</dbReference>
<evidence type="ECO:0000256" key="1">
    <source>
        <dbReference type="SAM" id="MobiDB-lite"/>
    </source>
</evidence>
<name>A0A0J9SLD5_PLAV1</name>
<dbReference type="OrthoDB" id="386907at2759"/>